<dbReference type="PANTHER" id="PTHR11439:SF495">
    <property type="entry name" value="REVERSE TRANSCRIPTASE, RNA-DEPENDENT DNA POLYMERASE-RELATED"/>
    <property type="match status" value="1"/>
</dbReference>
<evidence type="ECO:0000313" key="4">
    <source>
        <dbReference type="EMBL" id="GEU85445.1"/>
    </source>
</evidence>
<sequence length="968" mass="108424">MVGKSVLNNKDKATGQKEVRPVCNNVQRVNHQNFFNNLTHPHPRRNFVPSAVITNSCKVQFNTAKQSSSRVAASISTARPFNIVAFKPNVNDAKPNSNVFHTSHSPVRRHINQKSAGKTNNVNKIVNSAMVNNTARTKAVVSAAEGNRENAIKSSACWVWRPTGNVINHISKDSGSYMLKRFNYVDLQGRLKSDQGIFDSGCSRHITGNKSFLTDYQEIDGGFVTFRGSSKGGKITRKGKTRTMKLDFKDVYFVKELKFNLFSVSQMCDKKNSVLFTETECLVLSPNFKLLNESQVLLKVPRKNNMYGFDLKNIVPSGGSDPEWLFDIDSLTKSMNYELVTTGNQTNGNAGIETNVNAGQAGQEKASNHKYILLNINTASPIPDYPSMPSLEENGIFDDAYDDREVGAEADITNLKLLTVASPIPTTRVHKDHPKEQIIGDLKLSTQTRRMINFSEEHAMTLVDLPNGKRAIGTKWVFRNKKDESEIVVINKARLMAQGYTQEEGINYDEVFAPIAKMEAIRLFFAYASFIGFIMYQMDVKRAFLYSTIEEEVKLKDDGIFISQDKYVADILKKFDFSTVKTASTLMEPNKALIKDVEAEEVDVHVYRSMIRSLMYLTISTPDIMFAVCAYARFQVTQKTSHLHAVKRIFRYLKVQPKLGLWYPRDSPFDLESFSDSDCAGASLDMKSTTRGYQFLGKRKALNEDTGVPHTSVSIPDVPDEAVYKEWDDRVERATTTAASLDATHDSDSLEADLKHTKQVYGAAYTKLILKVKKLEKISKTSRARRTTKIVVSNDDEELEDPSKHGRKSKKSQPEDQLGVFSAAKILADTAKVYTYTRRRRAVNTGSGGVSTASRIISTAEEPVSTVGASMPVRTVGIINKDKGIMEESVPELFKATMRSMQDFVPMESEGEKEVPKLAEAEGSKRDAEKELDQRSSKKQKTSKASRSTQEQPDKEEKDLSPEDLQQM</sequence>
<dbReference type="AlphaFoldDB" id="A0A6L2NLG3"/>
<dbReference type="Pfam" id="PF22936">
    <property type="entry name" value="Pol_BBD"/>
    <property type="match status" value="1"/>
</dbReference>
<dbReference type="Pfam" id="PF07727">
    <property type="entry name" value="RVT_2"/>
    <property type="match status" value="1"/>
</dbReference>
<evidence type="ECO:0000259" key="2">
    <source>
        <dbReference type="Pfam" id="PF07727"/>
    </source>
</evidence>
<feature type="domain" description="Reverse transcriptase Ty1/copia-type" evidence="2">
    <location>
        <begin position="460"/>
        <end position="561"/>
    </location>
</feature>
<feature type="compositionally biased region" description="Basic and acidic residues" evidence="1">
    <location>
        <begin position="910"/>
        <end position="936"/>
    </location>
</feature>
<reference evidence="4" key="1">
    <citation type="journal article" date="2019" name="Sci. Rep.">
        <title>Draft genome of Tanacetum cinerariifolium, the natural source of mosquito coil.</title>
        <authorList>
            <person name="Yamashiro T."/>
            <person name="Shiraishi A."/>
            <person name="Satake H."/>
            <person name="Nakayama K."/>
        </authorList>
    </citation>
    <scope>NUCLEOTIDE SEQUENCE</scope>
</reference>
<evidence type="ECO:0000259" key="3">
    <source>
        <dbReference type="Pfam" id="PF22936"/>
    </source>
</evidence>
<feature type="region of interest" description="Disordered" evidence="1">
    <location>
        <begin position="793"/>
        <end position="815"/>
    </location>
</feature>
<dbReference type="InterPro" id="IPR013103">
    <property type="entry name" value="RVT_2"/>
</dbReference>
<evidence type="ECO:0000256" key="1">
    <source>
        <dbReference type="SAM" id="MobiDB-lite"/>
    </source>
</evidence>
<protein>
    <submittedName>
        <fullName evidence="4">Uncharacterized protein</fullName>
    </submittedName>
</protein>
<feature type="compositionally biased region" description="Basic and acidic residues" evidence="1">
    <location>
        <begin position="952"/>
        <end position="961"/>
    </location>
</feature>
<dbReference type="PANTHER" id="PTHR11439">
    <property type="entry name" value="GAG-POL-RELATED RETROTRANSPOSON"/>
    <property type="match status" value="1"/>
</dbReference>
<proteinExistence type="predicted"/>
<feature type="region of interest" description="Disordered" evidence="1">
    <location>
        <begin position="906"/>
        <end position="968"/>
    </location>
</feature>
<organism evidence="4">
    <name type="scientific">Tanacetum cinerariifolium</name>
    <name type="common">Dalmatian daisy</name>
    <name type="synonym">Chrysanthemum cinerariifolium</name>
    <dbReference type="NCBI Taxonomy" id="118510"/>
    <lineage>
        <taxon>Eukaryota</taxon>
        <taxon>Viridiplantae</taxon>
        <taxon>Streptophyta</taxon>
        <taxon>Embryophyta</taxon>
        <taxon>Tracheophyta</taxon>
        <taxon>Spermatophyta</taxon>
        <taxon>Magnoliopsida</taxon>
        <taxon>eudicotyledons</taxon>
        <taxon>Gunneridae</taxon>
        <taxon>Pentapetalae</taxon>
        <taxon>asterids</taxon>
        <taxon>campanulids</taxon>
        <taxon>Asterales</taxon>
        <taxon>Asteraceae</taxon>
        <taxon>Asteroideae</taxon>
        <taxon>Anthemideae</taxon>
        <taxon>Anthemidinae</taxon>
        <taxon>Tanacetum</taxon>
    </lineage>
</organism>
<name>A0A6L2NLG3_TANCI</name>
<dbReference type="InterPro" id="IPR054722">
    <property type="entry name" value="PolX-like_BBD"/>
</dbReference>
<comment type="caution">
    <text evidence="4">The sequence shown here is derived from an EMBL/GenBank/DDBJ whole genome shotgun (WGS) entry which is preliminary data.</text>
</comment>
<dbReference type="EMBL" id="BKCJ010009111">
    <property type="protein sequence ID" value="GEU85445.1"/>
    <property type="molecule type" value="Genomic_DNA"/>
</dbReference>
<feature type="domain" description="Retrovirus-related Pol polyprotein from transposon TNT 1-94-like beta-barrel" evidence="3">
    <location>
        <begin position="197"/>
        <end position="270"/>
    </location>
</feature>
<accession>A0A6L2NLG3</accession>
<gene>
    <name evidence="4" type="ORF">Tci_057423</name>
</gene>